<dbReference type="RefSeq" id="WP_377350426.1">
    <property type="nucleotide sequence ID" value="NZ_JBHLTP010000013.1"/>
</dbReference>
<dbReference type="InterPro" id="IPR007235">
    <property type="entry name" value="Glyco_trans_28_C"/>
</dbReference>
<comment type="subcellular location">
    <subcellularLocation>
        <location evidence="1">Endoplasmic reticulum</location>
    </subcellularLocation>
</comment>
<evidence type="ECO:0000313" key="7">
    <source>
        <dbReference type="EMBL" id="MFC0525311.1"/>
    </source>
</evidence>
<comment type="similarity">
    <text evidence="2">Belongs to the glycosyltransferase 28 family.</text>
</comment>
<dbReference type="EMBL" id="JBHLTP010000013">
    <property type="protein sequence ID" value="MFC0525311.1"/>
    <property type="molecule type" value="Genomic_DNA"/>
</dbReference>
<evidence type="ECO:0000256" key="2">
    <source>
        <dbReference type="ARBA" id="ARBA00006962"/>
    </source>
</evidence>
<dbReference type="Pfam" id="PF04101">
    <property type="entry name" value="Glyco_tran_28_C"/>
    <property type="match status" value="1"/>
</dbReference>
<dbReference type="PANTHER" id="PTHR12867:SF6">
    <property type="entry name" value="N-ACETYLGLUCOSAMINYLDIPHOSPHODOLICHOL N-ACETYLGLUCOSAMINYLTRANSFERASE"/>
    <property type="match status" value="1"/>
</dbReference>
<protein>
    <submittedName>
        <fullName evidence="7">PssE/Cps14G family polysaccharide biosynthesis glycosyltransferase</fullName>
    </submittedName>
</protein>
<organism evidence="7 8">
    <name type="scientific">Pontibacillus salicampi</name>
    <dbReference type="NCBI Taxonomy" id="1449801"/>
    <lineage>
        <taxon>Bacteria</taxon>
        <taxon>Bacillati</taxon>
        <taxon>Bacillota</taxon>
        <taxon>Bacilli</taxon>
        <taxon>Bacillales</taxon>
        <taxon>Bacillaceae</taxon>
        <taxon>Pontibacillus</taxon>
    </lineage>
</organism>
<accession>A0ABV6LSB8</accession>
<comment type="caution">
    <text evidence="7">The sequence shown here is derived from an EMBL/GenBank/DDBJ whole genome shotgun (WGS) entry which is preliminary data.</text>
</comment>
<keyword evidence="4" id="KW-0808">Transferase</keyword>
<evidence type="ECO:0000256" key="4">
    <source>
        <dbReference type="ARBA" id="ARBA00022679"/>
    </source>
</evidence>
<evidence type="ECO:0000256" key="3">
    <source>
        <dbReference type="ARBA" id="ARBA00022676"/>
    </source>
</evidence>
<proteinExistence type="inferred from homology"/>
<dbReference type="NCBIfam" id="NF041548">
    <property type="entry name" value="PssE"/>
    <property type="match status" value="1"/>
</dbReference>
<evidence type="ECO:0000256" key="5">
    <source>
        <dbReference type="ARBA" id="ARBA00022824"/>
    </source>
</evidence>
<evidence type="ECO:0000259" key="6">
    <source>
        <dbReference type="Pfam" id="PF04101"/>
    </source>
</evidence>
<keyword evidence="3" id="KW-0328">Glycosyltransferase</keyword>
<dbReference type="PANTHER" id="PTHR12867">
    <property type="entry name" value="GLYCOSYL TRANSFERASE-RELATED"/>
    <property type="match status" value="1"/>
</dbReference>
<dbReference type="InterPro" id="IPR039042">
    <property type="entry name" value="Alg13-like"/>
</dbReference>
<dbReference type="Proteomes" id="UP001589836">
    <property type="component" value="Unassembled WGS sequence"/>
</dbReference>
<dbReference type="SUPFAM" id="SSF53756">
    <property type="entry name" value="UDP-Glycosyltransferase/glycogen phosphorylase"/>
    <property type="match status" value="1"/>
</dbReference>
<dbReference type="Gene3D" id="3.40.50.2000">
    <property type="entry name" value="Glycogen Phosphorylase B"/>
    <property type="match status" value="1"/>
</dbReference>
<reference evidence="7 8" key="1">
    <citation type="submission" date="2024-09" db="EMBL/GenBank/DDBJ databases">
        <authorList>
            <person name="Sun Q."/>
            <person name="Mori K."/>
        </authorList>
    </citation>
    <scope>NUCLEOTIDE SEQUENCE [LARGE SCALE GENOMIC DNA]</scope>
    <source>
        <strain evidence="7 8">NCAIM B.02529</strain>
    </source>
</reference>
<evidence type="ECO:0000313" key="8">
    <source>
        <dbReference type="Proteomes" id="UP001589836"/>
    </source>
</evidence>
<gene>
    <name evidence="7" type="primary">pssE</name>
    <name evidence="7" type="ORF">ACFFGV_17145</name>
</gene>
<keyword evidence="8" id="KW-1185">Reference proteome</keyword>
<keyword evidence="5" id="KW-0256">Endoplasmic reticulum</keyword>
<evidence type="ECO:0000256" key="1">
    <source>
        <dbReference type="ARBA" id="ARBA00004240"/>
    </source>
</evidence>
<feature type="domain" description="Glycosyl transferase family 28 C-terminal" evidence="6">
    <location>
        <begin position="1"/>
        <end position="156"/>
    </location>
</feature>
<dbReference type="InterPro" id="IPR048097">
    <property type="entry name" value="Cps14G-like"/>
</dbReference>
<name>A0ABV6LSB8_9BACI</name>
<sequence length="169" mass="19618">MIFVTVGTHEQQFDRLIKHVDQYVQDNGINKADIFIQTGYTKYNPSNCTYKSMLTYKEMNYYYELADIIITHGGPGSMFLPWKLGKKVIAVPRKVDFGEHVDNHQVDFCEKMEKEGKVIAVKEISELSSHIDNMFNNKTQTRLYTNNTKEFIKKFNKEVNSLFDGVENG</sequence>